<evidence type="ECO:0000256" key="1">
    <source>
        <dbReference type="ARBA" id="ARBA00000085"/>
    </source>
</evidence>
<dbReference type="SMART" id="SM00387">
    <property type="entry name" value="HATPase_c"/>
    <property type="match status" value="1"/>
</dbReference>
<organism evidence="21 24">
    <name type="scientific">Hungatella hathewayi</name>
    <dbReference type="NCBI Taxonomy" id="154046"/>
    <lineage>
        <taxon>Bacteria</taxon>
        <taxon>Bacillati</taxon>
        <taxon>Bacillota</taxon>
        <taxon>Clostridia</taxon>
        <taxon>Lachnospirales</taxon>
        <taxon>Lachnospiraceae</taxon>
        <taxon>Hungatella</taxon>
    </lineage>
</organism>
<gene>
    <name evidence="22" type="ORF">DXD79_08225</name>
    <name evidence="21" type="ORF">GNE07_06745</name>
</gene>
<keyword evidence="12" id="KW-0902">Two-component regulatory system</keyword>
<dbReference type="EMBL" id="QSON01000003">
    <property type="protein sequence ID" value="RGJ05986.1"/>
    <property type="molecule type" value="Genomic_DNA"/>
</dbReference>
<evidence type="ECO:0000256" key="8">
    <source>
        <dbReference type="ARBA" id="ARBA00022741"/>
    </source>
</evidence>
<dbReference type="CDD" id="cd00082">
    <property type="entry name" value="HisKA"/>
    <property type="match status" value="1"/>
</dbReference>
<dbReference type="SUPFAM" id="SSF52172">
    <property type="entry name" value="CheY-like"/>
    <property type="match status" value="1"/>
</dbReference>
<dbReference type="InterPro" id="IPR036097">
    <property type="entry name" value="HisK_dim/P_sf"/>
</dbReference>
<dbReference type="Pfam" id="PF00512">
    <property type="entry name" value="HisKA"/>
    <property type="match status" value="1"/>
</dbReference>
<name>A0A174V948_9FIRM</name>
<dbReference type="Pfam" id="PF01627">
    <property type="entry name" value="Hpt"/>
    <property type="match status" value="1"/>
</dbReference>
<dbReference type="PRINTS" id="PR00344">
    <property type="entry name" value="BCTRLSENSOR"/>
</dbReference>
<feature type="transmembrane region" description="Helical" evidence="17">
    <location>
        <begin position="15"/>
        <end position="34"/>
    </location>
</feature>
<evidence type="ECO:0000256" key="10">
    <source>
        <dbReference type="ARBA" id="ARBA00022840"/>
    </source>
</evidence>
<evidence type="ECO:0000256" key="2">
    <source>
        <dbReference type="ARBA" id="ARBA00004651"/>
    </source>
</evidence>
<keyword evidence="10" id="KW-0067">ATP-binding</keyword>
<dbReference type="InterPro" id="IPR003661">
    <property type="entry name" value="HisK_dim/P_dom"/>
</dbReference>
<evidence type="ECO:0000313" key="23">
    <source>
        <dbReference type="Proteomes" id="UP000263014"/>
    </source>
</evidence>
<dbReference type="SUPFAM" id="SSF47226">
    <property type="entry name" value="Histidine-containing phosphotransfer domain, HPT domain"/>
    <property type="match status" value="1"/>
</dbReference>
<evidence type="ECO:0000259" key="20">
    <source>
        <dbReference type="PROSITE" id="PS50894"/>
    </source>
</evidence>
<evidence type="ECO:0000256" key="9">
    <source>
        <dbReference type="ARBA" id="ARBA00022777"/>
    </source>
</evidence>
<keyword evidence="7 17" id="KW-0812">Transmembrane</keyword>
<dbReference type="PANTHER" id="PTHR45339:SF1">
    <property type="entry name" value="HYBRID SIGNAL TRANSDUCTION HISTIDINE KINASE J"/>
    <property type="match status" value="1"/>
</dbReference>
<keyword evidence="6 16" id="KW-0597">Phosphoprotein</keyword>
<dbReference type="Proteomes" id="UP000434223">
    <property type="component" value="Unassembled WGS sequence"/>
</dbReference>
<evidence type="ECO:0000256" key="6">
    <source>
        <dbReference type="ARBA" id="ARBA00022553"/>
    </source>
</evidence>
<feature type="transmembrane region" description="Helical" evidence="17">
    <location>
        <begin position="216"/>
        <end position="237"/>
    </location>
</feature>
<keyword evidence="9 22" id="KW-0808">Transferase</keyword>
<dbReference type="InterPro" id="IPR011006">
    <property type="entry name" value="CheY-like_superfamily"/>
</dbReference>
<comment type="caution">
    <text evidence="21">The sequence shown here is derived from an EMBL/GenBank/DDBJ whole genome shotgun (WGS) entry which is preliminary data.</text>
</comment>
<evidence type="ECO:0000256" key="12">
    <source>
        <dbReference type="ARBA" id="ARBA00023012"/>
    </source>
</evidence>
<keyword evidence="9 22" id="KW-0418">Kinase</keyword>
<evidence type="ECO:0000256" key="11">
    <source>
        <dbReference type="ARBA" id="ARBA00022989"/>
    </source>
</evidence>
<dbReference type="Pfam" id="PF02518">
    <property type="entry name" value="HATPase_c"/>
    <property type="match status" value="1"/>
</dbReference>
<dbReference type="SUPFAM" id="SSF47384">
    <property type="entry name" value="Homodimeric domain of signal transducing histidine kinase"/>
    <property type="match status" value="1"/>
</dbReference>
<feature type="domain" description="HPt" evidence="20">
    <location>
        <begin position="660"/>
        <end position="759"/>
    </location>
</feature>
<dbReference type="InterPro" id="IPR036641">
    <property type="entry name" value="HPT_dom_sf"/>
</dbReference>
<dbReference type="Gene3D" id="1.10.287.130">
    <property type="match status" value="1"/>
</dbReference>
<reference evidence="22 23" key="1">
    <citation type="submission" date="2018-08" db="EMBL/GenBank/DDBJ databases">
        <title>A genome reference for cultivated species of the human gut microbiota.</title>
        <authorList>
            <person name="Zou Y."/>
            <person name="Xue W."/>
            <person name="Luo G."/>
        </authorList>
    </citation>
    <scope>NUCLEOTIDE SEQUENCE [LARGE SCALE GENOMIC DNA]</scope>
    <source>
        <strain evidence="22 23">TM09-12</strain>
    </source>
</reference>
<reference evidence="21 24" key="2">
    <citation type="submission" date="2019-09" db="EMBL/GenBank/DDBJ databases">
        <title>Draft genome sequencing of Hungatella hathewayi 123Y-2.</title>
        <authorList>
            <person name="Lv Q."/>
            <person name="Li S."/>
        </authorList>
    </citation>
    <scope>NUCLEOTIDE SEQUENCE [LARGE SCALE GENOMIC DNA]</scope>
    <source>
        <strain evidence="21 24">123Y-2</strain>
    </source>
</reference>
<keyword evidence="11 17" id="KW-1133">Transmembrane helix</keyword>
<dbReference type="InterPro" id="IPR004358">
    <property type="entry name" value="Sig_transdc_His_kin-like_C"/>
</dbReference>
<sequence length="858" mass="96741">MKRKFRFNQKIMNCIGAAALIFVVLAMIISTWNVKRSVAAEVRVAAKRDRCGKLCEELKEAADYLSEQARLYAVTGDNSCLERYWEEVHSGKRRDGVVKRLGELGLDDRDMRLVESAKKNSDLLIYLETRAMRLAADGKGENEEVLPLEVQTYVLNVVEAAMTPEEKRMEAISLLCGDRYAGEKKVIDQYASEFMESAVKRMNEELAATRRRTDRALVMLWGLQGASMLLFLLYAFFCYRGTIYPALAYQMCLEEGRAAELKPDGISEIYRLGQSVLNMYCRMAEAMKAKDEFLASVSHEIRTPLNSVIGCETLLKQTRLNEKQREYLACMETASKQLLDMVNELLDYASLEKKMEIQETEWSLREAAKDLENSFCCLAVEKGLEFSVEADDKVPEQVLADEGKFRLIAGNLISNAIKFTDEGLVHAELLWEKGTEDEGVLVLRVEDTGRGIKKEDEERIFEAFERGSKEESAPVAGTGLGLAICQRTAGLLRGSLTVESCWRKGSAFTARIPMKIGGPKKGDFCRALVLLVDDNRINRRIQKELFAVLGVAVMEAESGEEAVRMASERHFDLIFMDLRMPGMSGYEAAGRIRSLKTFQCPIIALTADGKAQIRERALAYGMEEVVMKPISLAELEKVLKTYISPSCLDVELGIGRLGGNELLYRQVTEMFAEEHGRDGKKLMDLAEKGDSEEIYALLHALKGASGAIGAEPLSKACERLEDELKGEELVKGELKERVCRIEKLVKDLIGDMNKKLNEEPIGKMPVEVSESACMKFEENQKNMEEISLNEVIRFSGELQKDLIKEWYGMVERADFAAEELWSDNREVFISAFGRGCAEQLERALLRFDYEMILQRIKV</sequence>
<dbReference type="GO" id="GO:0000155">
    <property type="term" value="F:phosphorelay sensor kinase activity"/>
    <property type="evidence" value="ECO:0007669"/>
    <property type="project" value="InterPro"/>
</dbReference>
<evidence type="ECO:0000259" key="18">
    <source>
        <dbReference type="PROSITE" id="PS50109"/>
    </source>
</evidence>
<keyword evidence="5" id="KW-1003">Cell membrane</keyword>
<dbReference type="EMBL" id="WNME01000003">
    <property type="protein sequence ID" value="MUB62756.1"/>
    <property type="molecule type" value="Genomic_DNA"/>
</dbReference>
<evidence type="ECO:0000256" key="7">
    <source>
        <dbReference type="ARBA" id="ARBA00022692"/>
    </source>
</evidence>
<dbReference type="AlphaFoldDB" id="A0A174V948"/>
<dbReference type="RefSeq" id="WP_055650815.1">
    <property type="nucleotide sequence ID" value="NZ_CABJBJ010000037.1"/>
</dbReference>
<dbReference type="SMART" id="SM00388">
    <property type="entry name" value="HisKA"/>
    <property type="match status" value="1"/>
</dbReference>
<evidence type="ECO:0000256" key="3">
    <source>
        <dbReference type="ARBA" id="ARBA00012438"/>
    </source>
</evidence>
<feature type="domain" description="Histidine kinase" evidence="18">
    <location>
        <begin position="296"/>
        <end position="516"/>
    </location>
</feature>
<accession>A0A174V948</accession>
<dbReference type="PROSITE" id="PS50110">
    <property type="entry name" value="RESPONSE_REGULATORY"/>
    <property type="match status" value="1"/>
</dbReference>
<evidence type="ECO:0000256" key="15">
    <source>
        <dbReference type="PROSITE-ProRule" id="PRU00110"/>
    </source>
</evidence>
<dbReference type="PROSITE" id="PS50894">
    <property type="entry name" value="HPT"/>
    <property type="match status" value="1"/>
</dbReference>
<dbReference type="PANTHER" id="PTHR45339">
    <property type="entry name" value="HYBRID SIGNAL TRANSDUCTION HISTIDINE KINASE J"/>
    <property type="match status" value="1"/>
</dbReference>
<dbReference type="InterPro" id="IPR008207">
    <property type="entry name" value="Sig_transdc_His_kin_Hpt_dom"/>
</dbReference>
<feature type="domain" description="Response regulatory" evidence="19">
    <location>
        <begin position="528"/>
        <end position="643"/>
    </location>
</feature>
<comment type="function">
    <text evidence="14">May play the central regulatory role in sporulation. It may be an element of the effector pathway responsible for the activation of sporulation genes in response to nutritional stress. Spo0A may act in concert with spo0H (a sigma factor) to control the expression of some genes that are critical to the sporulation process.</text>
</comment>
<keyword evidence="13 17" id="KW-0472">Membrane</keyword>
<dbReference type="SMART" id="SM00448">
    <property type="entry name" value="REC"/>
    <property type="match status" value="1"/>
</dbReference>
<dbReference type="CDD" id="cd17546">
    <property type="entry name" value="REC_hyHK_CKI1_RcsC-like"/>
    <property type="match status" value="1"/>
</dbReference>
<dbReference type="EC" id="2.7.13.3" evidence="3"/>
<comment type="subcellular location">
    <subcellularLocation>
        <location evidence="2">Cell membrane</location>
        <topology evidence="2">Multi-pass membrane protein</topology>
    </subcellularLocation>
</comment>
<dbReference type="Gene3D" id="3.30.565.10">
    <property type="entry name" value="Histidine kinase-like ATPase, C-terminal domain"/>
    <property type="match status" value="1"/>
</dbReference>
<evidence type="ECO:0000313" key="22">
    <source>
        <dbReference type="EMBL" id="RGJ05986.1"/>
    </source>
</evidence>
<dbReference type="InterPro" id="IPR036890">
    <property type="entry name" value="HATPase_C_sf"/>
</dbReference>
<dbReference type="GO" id="GO:0005524">
    <property type="term" value="F:ATP binding"/>
    <property type="evidence" value="ECO:0007669"/>
    <property type="project" value="UniProtKB-KW"/>
</dbReference>
<dbReference type="InterPro" id="IPR005467">
    <property type="entry name" value="His_kinase_dom"/>
</dbReference>
<dbReference type="GO" id="GO:0005886">
    <property type="term" value="C:plasma membrane"/>
    <property type="evidence" value="ECO:0007669"/>
    <property type="project" value="UniProtKB-SubCell"/>
</dbReference>
<protein>
    <recommendedName>
        <fullName evidence="4">Stage 0 sporulation protein A homolog</fullName>
        <ecNumber evidence="3">2.7.13.3</ecNumber>
    </recommendedName>
</protein>
<dbReference type="OrthoDB" id="9790669at2"/>
<dbReference type="InterPro" id="IPR003594">
    <property type="entry name" value="HATPase_dom"/>
</dbReference>
<proteinExistence type="predicted"/>
<dbReference type="GeneID" id="93150230"/>
<dbReference type="Gene3D" id="1.20.120.160">
    <property type="entry name" value="HPT domain"/>
    <property type="match status" value="1"/>
</dbReference>
<feature type="modified residue" description="4-aspartylphosphate" evidence="16">
    <location>
        <position position="577"/>
    </location>
</feature>
<evidence type="ECO:0000256" key="17">
    <source>
        <dbReference type="SAM" id="Phobius"/>
    </source>
</evidence>
<dbReference type="Proteomes" id="UP000263014">
    <property type="component" value="Unassembled WGS sequence"/>
</dbReference>
<evidence type="ECO:0000313" key="21">
    <source>
        <dbReference type="EMBL" id="MUB62756.1"/>
    </source>
</evidence>
<feature type="modified residue" description="Phosphohistidine" evidence="15">
    <location>
        <position position="699"/>
    </location>
</feature>
<dbReference type="Gene3D" id="3.40.50.2300">
    <property type="match status" value="1"/>
</dbReference>
<dbReference type="Pfam" id="PF00072">
    <property type="entry name" value="Response_reg"/>
    <property type="match status" value="1"/>
</dbReference>
<evidence type="ECO:0000259" key="19">
    <source>
        <dbReference type="PROSITE" id="PS50110"/>
    </source>
</evidence>
<dbReference type="SUPFAM" id="SSF55874">
    <property type="entry name" value="ATPase domain of HSP90 chaperone/DNA topoisomerase II/histidine kinase"/>
    <property type="match status" value="1"/>
</dbReference>
<evidence type="ECO:0000256" key="4">
    <source>
        <dbReference type="ARBA" id="ARBA00018672"/>
    </source>
</evidence>
<evidence type="ECO:0000256" key="5">
    <source>
        <dbReference type="ARBA" id="ARBA00022475"/>
    </source>
</evidence>
<dbReference type="CDD" id="cd00088">
    <property type="entry name" value="HPT"/>
    <property type="match status" value="1"/>
</dbReference>
<evidence type="ECO:0000256" key="14">
    <source>
        <dbReference type="ARBA" id="ARBA00024867"/>
    </source>
</evidence>
<evidence type="ECO:0000256" key="13">
    <source>
        <dbReference type="ARBA" id="ARBA00023136"/>
    </source>
</evidence>
<evidence type="ECO:0000256" key="16">
    <source>
        <dbReference type="PROSITE-ProRule" id="PRU00169"/>
    </source>
</evidence>
<dbReference type="PROSITE" id="PS50109">
    <property type="entry name" value="HIS_KIN"/>
    <property type="match status" value="1"/>
</dbReference>
<evidence type="ECO:0000313" key="24">
    <source>
        <dbReference type="Proteomes" id="UP000434223"/>
    </source>
</evidence>
<comment type="catalytic activity">
    <reaction evidence="1">
        <text>ATP + protein L-histidine = ADP + protein N-phospho-L-histidine.</text>
        <dbReference type="EC" id="2.7.13.3"/>
    </reaction>
</comment>
<dbReference type="InterPro" id="IPR001789">
    <property type="entry name" value="Sig_transdc_resp-reg_receiver"/>
</dbReference>
<keyword evidence="8" id="KW-0547">Nucleotide-binding</keyword>